<dbReference type="GO" id="GO:0006811">
    <property type="term" value="P:monoatomic ion transport"/>
    <property type="evidence" value="ECO:0007669"/>
    <property type="project" value="UniProtKB-KW"/>
</dbReference>
<evidence type="ECO:0000313" key="15">
    <source>
        <dbReference type="Proteomes" id="UP000694559"/>
    </source>
</evidence>
<dbReference type="GO" id="GO:0015226">
    <property type="term" value="F:carnitine transmembrane transporter activity"/>
    <property type="evidence" value="ECO:0007669"/>
    <property type="project" value="Ensembl"/>
</dbReference>
<keyword evidence="3" id="KW-0813">Transport</keyword>
<feature type="transmembrane region" description="Helical" evidence="12">
    <location>
        <begin position="445"/>
        <end position="467"/>
    </location>
</feature>
<dbReference type="InterPro" id="IPR036259">
    <property type="entry name" value="MFS_trans_sf"/>
</dbReference>
<evidence type="ECO:0000256" key="9">
    <source>
        <dbReference type="ARBA" id="ARBA00072104"/>
    </source>
</evidence>
<protein>
    <recommendedName>
        <fullName evidence="9">Solute carrier family 22 member 16</fullName>
    </recommendedName>
    <alternativeName>
        <fullName evidence="10">Carnitine transporter 2</fullName>
    </alternativeName>
</protein>
<dbReference type="OrthoDB" id="2261376at2759"/>
<dbReference type="InterPro" id="IPR020846">
    <property type="entry name" value="MFS_dom"/>
</dbReference>
<evidence type="ECO:0000256" key="12">
    <source>
        <dbReference type="SAM" id="Phobius"/>
    </source>
</evidence>
<accession>A0A8C6V9C1</accession>
<evidence type="ECO:0000256" key="10">
    <source>
        <dbReference type="ARBA" id="ARBA00082592"/>
    </source>
</evidence>
<dbReference type="OMA" id="MEAYMGA"/>
<reference evidence="14" key="1">
    <citation type="submission" date="2025-08" db="UniProtKB">
        <authorList>
            <consortium name="Ensembl"/>
        </authorList>
    </citation>
    <scope>IDENTIFICATION</scope>
</reference>
<keyword evidence="8" id="KW-0325">Glycoprotein</keyword>
<feature type="transmembrane region" description="Helical" evidence="12">
    <location>
        <begin position="266"/>
        <end position="286"/>
    </location>
</feature>
<dbReference type="GO" id="GO:0007338">
    <property type="term" value="P:single fertilization"/>
    <property type="evidence" value="ECO:0007669"/>
    <property type="project" value="Ensembl"/>
</dbReference>
<dbReference type="FunFam" id="1.20.1250.20:FF:000154">
    <property type="entry name" value="Solute carrier family 22 member 16"/>
    <property type="match status" value="1"/>
</dbReference>
<dbReference type="GO" id="GO:0015606">
    <property type="term" value="F:spermidine transmembrane transporter activity"/>
    <property type="evidence" value="ECO:0007669"/>
    <property type="project" value="Ensembl"/>
</dbReference>
<evidence type="ECO:0000313" key="14">
    <source>
        <dbReference type="Ensembl" id="ENSNNAP00000000842.1"/>
    </source>
</evidence>
<comment type="subcellular location">
    <subcellularLocation>
        <location evidence="1">Membrane</location>
        <topology evidence="1">Multi-pass membrane protein</topology>
    </subcellularLocation>
</comment>
<keyword evidence="7 12" id="KW-0472">Membrane</keyword>
<feature type="region of interest" description="Disordered" evidence="11">
    <location>
        <begin position="549"/>
        <end position="581"/>
    </location>
</feature>
<dbReference type="CDD" id="cd17375">
    <property type="entry name" value="MFS_SLC22A16_CT2"/>
    <property type="match status" value="1"/>
</dbReference>
<dbReference type="AlphaFoldDB" id="A0A8C6V9C1"/>
<dbReference type="PANTHER" id="PTHR24064">
    <property type="entry name" value="SOLUTE CARRIER FAMILY 22 MEMBER"/>
    <property type="match status" value="1"/>
</dbReference>
<feature type="transmembrane region" description="Helical" evidence="12">
    <location>
        <begin position="420"/>
        <end position="439"/>
    </location>
</feature>
<evidence type="ECO:0000259" key="13">
    <source>
        <dbReference type="PROSITE" id="PS50850"/>
    </source>
</evidence>
<keyword evidence="4 12" id="KW-0812">Transmembrane</keyword>
<feature type="transmembrane region" description="Helical" evidence="12">
    <location>
        <begin position="240"/>
        <end position="260"/>
    </location>
</feature>
<evidence type="ECO:0000256" key="4">
    <source>
        <dbReference type="ARBA" id="ARBA00022692"/>
    </source>
</evidence>
<evidence type="ECO:0000256" key="8">
    <source>
        <dbReference type="ARBA" id="ARBA00023180"/>
    </source>
</evidence>
<keyword evidence="15" id="KW-1185">Reference proteome</keyword>
<dbReference type="GeneTree" id="ENSGT00940000160723"/>
<dbReference type="GO" id="GO:0005886">
    <property type="term" value="C:plasma membrane"/>
    <property type="evidence" value="ECO:0007669"/>
    <property type="project" value="Ensembl"/>
</dbReference>
<feature type="transmembrane region" description="Helical" evidence="12">
    <location>
        <begin position="391"/>
        <end position="408"/>
    </location>
</feature>
<gene>
    <name evidence="14" type="primary">SLC22A16</name>
</gene>
<dbReference type="PROSITE" id="PS50850">
    <property type="entry name" value="MFS"/>
    <property type="match status" value="1"/>
</dbReference>
<comment type="similarity">
    <text evidence="2">Belongs to the major facilitator (TC 2.A.1) superfamily. Organic cation transporter (TC 2.A.1.19) family.</text>
</comment>
<evidence type="ECO:0000256" key="3">
    <source>
        <dbReference type="ARBA" id="ARBA00022448"/>
    </source>
</evidence>
<dbReference type="GO" id="GO:0005275">
    <property type="term" value="F:amine transmembrane transporter activity"/>
    <property type="evidence" value="ECO:0007669"/>
    <property type="project" value="Ensembl"/>
</dbReference>
<dbReference type="InterPro" id="IPR005828">
    <property type="entry name" value="MFS_sugar_transport-like"/>
</dbReference>
<reference evidence="14" key="2">
    <citation type="submission" date="2025-09" db="UniProtKB">
        <authorList>
            <consortium name="Ensembl"/>
        </authorList>
    </citation>
    <scope>IDENTIFICATION</scope>
</reference>
<evidence type="ECO:0000256" key="11">
    <source>
        <dbReference type="SAM" id="MobiDB-lite"/>
    </source>
</evidence>
<name>A0A8C6V9C1_NAJNA</name>
<evidence type="ECO:0000256" key="2">
    <source>
        <dbReference type="ARBA" id="ARBA00009203"/>
    </source>
</evidence>
<evidence type="ECO:0000256" key="6">
    <source>
        <dbReference type="ARBA" id="ARBA00023065"/>
    </source>
</evidence>
<dbReference type="GO" id="GO:0046717">
    <property type="term" value="P:acid secretion"/>
    <property type="evidence" value="ECO:0007669"/>
    <property type="project" value="Ensembl"/>
</dbReference>
<proteinExistence type="inferred from homology"/>
<dbReference type="Pfam" id="PF00083">
    <property type="entry name" value="Sugar_tr"/>
    <property type="match status" value="1"/>
</dbReference>
<feature type="transmembrane region" description="Helical" evidence="12">
    <location>
        <begin position="363"/>
        <end position="379"/>
    </location>
</feature>
<organism evidence="14 15">
    <name type="scientific">Naja naja</name>
    <name type="common">Indian cobra</name>
    <dbReference type="NCBI Taxonomy" id="35670"/>
    <lineage>
        <taxon>Eukaryota</taxon>
        <taxon>Metazoa</taxon>
        <taxon>Chordata</taxon>
        <taxon>Craniata</taxon>
        <taxon>Vertebrata</taxon>
        <taxon>Euteleostomi</taxon>
        <taxon>Lepidosauria</taxon>
        <taxon>Squamata</taxon>
        <taxon>Bifurcata</taxon>
        <taxon>Unidentata</taxon>
        <taxon>Episquamata</taxon>
        <taxon>Toxicofera</taxon>
        <taxon>Serpentes</taxon>
        <taxon>Colubroidea</taxon>
        <taxon>Elapidae</taxon>
        <taxon>Elapinae</taxon>
        <taxon>Naja</taxon>
    </lineage>
</organism>
<evidence type="ECO:0000256" key="5">
    <source>
        <dbReference type="ARBA" id="ARBA00022989"/>
    </source>
</evidence>
<dbReference type="GO" id="GO:0030317">
    <property type="term" value="P:flagellated sperm motility"/>
    <property type="evidence" value="ECO:0007669"/>
    <property type="project" value="Ensembl"/>
</dbReference>
<sequence length="581" mass="65491">MARNFELLFESLGHFGRYQALIYFASVFQSISCGIHYLSSVFLAVTPKFVCNVAGNVSRVFIYNSSHSNIEDAWSLWTSTQSYILVQLENGDIWELNQCSRSKRENASRFTYEYSGNKTDFHCTDGYIYDRTNWQSTIVTEWDLVCQQEWLAKLTQPTFMLGVLIGAVIFGDLADRLGRRYILWITSTGQFIFGIAVAFTFNYNSFVIVRFLLAMVSSGYLVVVFVYVTEYTGIKARTWASMQIHSFFAVGIMVVALVGYLARTWWVYQICLSVATLPFVLCCWMLPETLFWLLTEGRYEEAQKLINVMARWNKVSTPCKIAELCPMQDDLVNSRMGDHDSSAMKKHNILDLFHNWHIARRTITVWLIWFTGSLGYYVFSLSSVNFGGNEFLNLFLIGAVELPAYAIACLGMEKIGRRNTLIPFLITSAVICGTVMFIPQDFNTLSISANMAGKFAIGIAFGLIYLYTAELYPTVVRSLAVGSGSMMCRAGSVVAPFCVYLSSVWIFFPQLIVGIMAFLSGVLTLMLPETLGKPLTNTWAEAAELEDQITKKSHSEKTLPAQSDSTLEKMEMLNQGARGTD</sequence>
<dbReference type="Ensembl" id="ENSNNAT00000000891.1">
    <property type="protein sequence ID" value="ENSNNAP00000000842.1"/>
    <property type="gene ID" value="ENSNNAG00000000606.1"/>
</dbReference>
<dbReference type="GO" id="GO:0005829">
    <property type="term" value="C:cytosol"/>
    <property type="evidence" value="ECO:0007669"/>
    <property type="project" value="Ensembl"/>
</dbReference>
<evidence type="ECO:0000256" key="7">
    <source>
        <dbReference type="ARBA" id="ARBA00023136"/>
    </source>
</evidence>
<feature type="transmembrane region" description="Helical" evidence="12">
    <location>
        <begin position="207"/>
        <end position="228"/>
    </location>
</feature>
<keyword evidence="5 12" id="KW-1133">Transmembrane helix</keyword>
<dbReference type="SUPFAM" id="SSF103473">
    <property type="entry name" value="MFS general substrate transporter"/>
    <property type="match status" value="1"/>
</dbReference>
<feature type="transmembrane region" description="Helical" evidence="12">
    <location>
        <begin position="508"/>
        <end position="527"/>
    </location>
</feature>
<feature type="transmembrane region" description="Helical" evidence="12">
    <location>
        <begin position="181"/>
        <end position="201"/>
    </location>
</feature>
<dbReference type="Proteomes" id="UP000694559">
    <property type="component" value="Unplaced"/>
</dbReference>
<feature type="domain" description="Major facilitator superfamily (MFS) profile" evidence="13">
    <location>
        <begin position="75"/>
        <end position="532"/>
    </location>
</feature>
<feature type="transmembrane region" description="Helical" evidence="12">
    <location>
        <begin position="20"/>
        <end position="39"/>
    </location>
</feature>
<keyword evidence="6" id="KW-0406">Ion transport</keyword>
<evidence type="ECO:0000256" key="1">
    <source>
        <dbReference type="ARBA" id="ARBA00004141"/>
    </source>
</evidence>
<dbReference type="Gene3D" id="1.20.1250.20">
    <property type="entry name" value="MFS general substrate transporter like domains"/>
    <property type="match status" value="1"/>
</dbReference>